<dbReference type="Proteomes" id="UP000703661">
    <property type="component" value="Unassembled WGS sequence"/>
</dbReference>
<dbReference type="OrthoDB" id="10561366at2759"/>
<accession>A0A9P6MHE7</accession>
<comment type="caution">
    <text evidence="1">The sequence shown here is derived from an EMBL/GenBank/DDBJ whole genome shotgun (WGS) entry which is preliminary data.</text>
</comment>
<reference evidence="1" key="1">
    <citation type="journal article" date="2020" name="Fungal Divers.">
        <title>Resolving the Mortierellaceae phylogeny through synthesis of multi-gene phylogenetics and phylogenomics.</title>
        <authorList>
            <person name="Vandepol N."/>
            <person name="Liber J."/>
            <person name="Desiro A."/>
            <person name="Na H."/>
            <person name="Kennedy M."/>
            <person name="Barry K."/>
            <person name="Grigoriev I.V."/>
            <person name="Miller A.N."/>
            <person name="O'Donnell K."/>
            <person name="Stajich J.E."/>
            <person name="Bonito G."/>
        </authorList>
    </citation>
    <scope>NUCLEOTIDE SEQUENCE</scope>
    <source>
        <strain evidence="1">NRRL 2769</strain>
    </source>
</reference>
<feature type="non-terminal residue" evidence="1">
    <location>
        <position position="108"/>
    </location>
</feature>
<protein>
    <submittedName>
        <fullName evidence="1">Uncharacterized protein</fullName>
    </submittedName>
</protein>
<sequence>MNPHNLHRDDPRLRIIEELEAPIRAFNELALNHKDRYITEITQETIIHCTRILQVIPAHIMLALNGAGIKDESMVVNSLFHSARNPRLDPSRNVPPAAEDEFMRINGL</sequence>
<name>A0A9P6MHE7_9FUNG</name>
<dbReference type="AlphaFoldDB" id="A0A9P6MHE7"/>
<evidence type="ECO:0000313" key="2">
    <source>
        <dbReference type="Proteomes" id="UP000703661"/>
    </source>
</evidence>
<organism evidence="1 2">
    <name type="scientific">Entomortierella chlamydospora</name>
    <dbReference type="NCBI Taxonomy" id="101097"/>
    <lineage>
        <taxon>Eukaryota</taxon>
        <taxon>Fungi</taxon>
        <taxon>Fungi incertae sedis</taxon>
        <taxon>Mucoromycota</taxon>
        <taxon>Mortierellomycotina</taxon>
        <taxon>Mortierellomycetes</taxon>
        <taxon>Mortierellales</taxon>
        <taxon>Mortierellaceae</taxon>
        <taxon>Entomortierella</taxon>
    </lineage>
</organism>
<evidence type="ECO:0000313" key="1">
    <source>
        <dbReference type="EMBL" id="KAG0000408.1"/>
    </source>
</evidence>
<keyword evidence="2" id="KW-1185">Reference proteome</keyword>
<dbReference type="EMBL" id="JAAAID010003142">
    <property type="protein sequence ID" value="KAG0000408.1"/>
    <property type="molecule type" value="Genomic_DNA"/>
</dbReference>
<gene>
    <name evidence="1" type="ORF">BGZ80_006372</name>
</gene>
<proteinExistence type="predicted"/>